<dbReference type="CDD" id="cd13578">
    <property type="entry name" value="PBP2_Bug27"/>
    <property type="match status" value="1"/>
</dbReference>
<dbReference type="Gene3D" id="3.40.190.150">
    <property type="entry name" value="Bordetella uptake gene, domain 1"/>
    <property type="match status" value="1"/>
</dbReference>
<evidence type="ECO:0000256" key="1">
    <source>
        <dbReference type="ARBA" id="ARBA00006987"/>
    </source>
</evidence>
<dbReference type="InterPro" id="IPR042100">
    <property type="entry name" value="Bug_dom1"/>
</dbReference>
<organism evidence="3 4">
    <name type="scientific">Neoroseomonas lacus</name>
    <dbReference type="NCBI Taxonomy" id="287609"/>
    <lineage>
        <taxon>Bacteria</taxon>
        <taxon>Pseudomonadati</taxon>
        <taxon>Pseudomonadota</taxon>
        <taxon>Alphaproteobacteria</taxon>
        <taxon>Acetobacterales</taxon>
        <taxon>Acetobacteraceae</taxon>
        <taxon>Neoroseomonas</taxon>
    </lineage>
</organism>
<dbReference type="Gene3D" id="3.40.190.10">
    <property type="entry name" value="Periplasmic binding protein-like II"/>
    <property type="match status" value="1"/>
</dbReference>
<name>A0A917L047_9PROT</name>
<dbReference type="SUPFAM" id="SSF53850">
    <property type="entry name" value="Periplasmic binding protein-like II"/>
    <property type="match status" value="1"/>
</dbReference>
<gene>
    <name evidence="3" type="ORF">GCM10011320_49890</name>
</gene>
<evidence type="ECO:0000313" key="3">
    <source>
        <dbReference type="EMBL" id="GGJ36167.1"/>
    </source>
</evidence>
<dbReference type="PANTHER" id="PTHR42928">
    <property type="entry name" value="TRICARBOXYLATE-BINDING PROTEIN"/>
    <property type="match status" value="1"/>
</dbReference>
<proteinExistence type="inferred from homology"/>
<feature type="chain" id="PRO_5037846617" description="Tripartite tricarboxylate transporter substrate binding protein" evidence="2">
    <location>
        <begin position="25"/>
        <end position="324"/>
    </location>
</feature>
<evidence type="ECO:0000313" key="4">
    <source>
        <dbReference type="Proteomes" id="UP000661507"/>
    </source>
</evidence>
<dbReference type="Proteomes" id="UP000661507">
    <property type="component" value="Unassembled WGS sequence"/>
</dbReference>
<dbReference type="AlphaFoldDB" id="A0A917L047"/>
<dbReference type="EMBL" id="BMKW01000014">
    <property type="protein sequence ID" value="GGJ36167.1"/>
    <property type="molecule type" value="Genomic_DNA"/>
</dbReference>
<comment type="similarity">
    <text evidence="1">Belongs to the UPF0065 (bug) family.</text>
</comment>
<accession>A0A917L047</accession>
<dbReference type="InterPro" id="IPR005064">
    <property type="entry name" value="BUG"/>
</dbReference>
<dbReference type="RefSeq" id="WP_188971927.1">
    <property type="nucleotide sequence ID" value="NZ_BMKW01000014.1"/>
</dbReference>
<protein>
    <recommendedName>
        <fullName evidence="5">Tripartite tricarboxylate transporter substrate binding protein</fullName>
    </recommendedName>
</protein>
<evidence type="ECO:0008006" key="5">
    <source>
        <dbReference type="Google" id="ProtNLM"/>
    </source>
</evidence>
<keyword evidence="2" id="KW-0732">Signal</keyword>
<dbReference type="PANTHER" id="PTHR42928:SF5">
    <property type="entry name" value="BLR1237 PROTEIN"/>
    <property type="match status" value="1"/>
</dbReference>
<feature type="signal peptide" evidence="2">
    <location>
        <begin position="1"/>
        <end position="24"/>
    </location>
</feature>
<reference evidence="3" key="1">
    <citation type="journal article" date="2014" name="Int. J. Syst. Evol. Microbiol.">
        <title>Complete genome sequence of Corynebacterium casei LMG S-19264T (=DSM 44701T), isolated from a smear-ripened cheese.</title>
        <authorList>
            <consortium name="US DOE Joint Genome Institute (JGI-PGF)"/>
            <person name="Walter F."/>
            <person name="Albersmeier A."/>
            <person name="Kalinowski J."/>
            <person name="Ruckert C."/>
        </authorList>
    </citation>
    <scope>NUCLEOTIDE SEQUENCE</scope>
    <source>
        <strain evidence="3">CGMCC 1.3617</strain>
    </source>
</reference>
<sequence>MTRITRRAALGTVSLLAAPVALHAQPTWPNRPIRLIVPFSAGGATDVTARVIAEQLGGSLGQPVVVENRGGAGGNIGADAVAKADPDGYTLLMATIGTAAINQYLYARMPFKQDDLAAIAMVNQVANGIFVNPEMPATTLAELIALAKSKPGELNYGTPGNGTSGHLSAEFLKSRAGIDLQHVPFRGTGGVIPELLAGRVQVAVDNLPAYLPHVAAGRVRLLAVTSRERWFSVPQTPTVAESGFPGFEAVAWFGLQAPARTPRPIIDLVSAATIEAINKPTVQAKLREVGSEPRPLGPTEFQAFINEESVKWRDVVRMSGARLD</sequence>
<reference evidence="3" key="2">
    <citation type="submission" date="2020-09" db="EMBL/GenBank/DDBJ databases">
        <authorList>
            <person name="Sun Q."/>
            <person name="Zhou Y."/>
        </authorList>
    </citation>
    <scope>NUCLEOTIDE SEQUENCE</scope>
    <source>
        <strain evidence="3">CGMCC 1.3617</strain>
    </source>
</reference>
<comment type="caution">
    <text evidence="3">The sequence shown here is derived from an EMBL/GenBank/DDBJ whole genome shotgun (WGS) entry which is preliminary data.</text>
</comment>
<keyword evidence="4" id="KW-1185">Reference proteome</keyword>
<dbReference type="PIRSF" id="PIRSF017082">
    <property type="entry name" value="YflP"/>
    <property type="match status" value="1"/>
</dbReference>
<dbReference type="Pfam" id="PF03401">
    <property type="entry name" value="TctC"/>
    <property type="match status" value="1"/>
</dbReference>
<evidence type="ECO:0000256" key="2">
    <source>
        <dbReference type="SAM" id="SignalP"/>
    </source>
</evidence>